<evidence type="ECO:0000313" key="2">
    <source>
        <dbReference type="EMBL" id="WGD39983.1"/>
    </source>
</evidence>
<name>A0ABY8K081_9ACTN</name>
<sequence>MKRTLKTRIAGVAVATMAAAGAFVVAAPSASATPSDCTSYLASKGYSSTDTNLACTVGGSGLPADQLLCRVLLMNVSSVPPAIADTACRKAAV</sequence>
<gene>
    <name evidence="2" type="ORF">PYS65_07445</name>
</gene>
<keyword evidence="3" id="KW-1185">Reference proteome</keyword>
<dbReference type="RefSeq" id="WP_279333003.1">
    <property type="nucleotide sequence ID" value="NZ_CP121682.1"/>
</dbReference>
<reference evidence="2 3" key="1">
    <citation type="submission" date="2023-03" db="EMBL/GenBank/DDBJ databases">
        <authorList>
            <person name="Mo P."/>
        </authorList>
    </citation>
    <scope>NUCLEOTIDE SEQUENCE [LARGE SCALE GENOMIC DNA]</scope>
    <source>
        <strain evidence="2 3">HUAS 5</strain>
    </source>
</reference>
<proteinExistence type="predicted"/>
<feature type="signal peptide" evidence="1">
    <location>
        <begin position="1"/>
        <end position="26"/>
    </location>
</feature>
<organism evidence="2 3">
    <name type="scientific">Streptomyces cathayae</name>
    <dbReference type="NCBI Taxonomy" id="3031124"/>
    <lineage>
        <taxon>Bacteria</taxon>
        <taxon>Bacillati</taxon>
        <taxon>Actinomycetota</taxon>
        <taxon>Actinomycetes</taxon>
        <taxon>Kitasatosporales</taxon>
        <taxon>Streptomycetaceae</taxon>
        <taxon>Streptomyces</taxon>
    </lineage>
</organism>
<accession>A0ABY8K081</accession>
<protein>
    <recommendedName>
        <fullName evidence="4">Secreted protein</fullName>
    </recommendedName>
</protein>
<dbReference type="Proteomes" id="UP001216440">
    <property type="component" value="Chromosome"/>
</dbReference>
<feature type="chain" id="PRO_5047430876" description="Secreted protein" evidence="1">
    <location>
        <begin position="27"/>
        <end position="93"/>
    </location>
</feature>
<evidence type="ECO:0008006" key="4">
    <source>
        <dbReference type="Google" id="ProtNLM"/>
    </source>
</evidence>
<dbReference type="EMBL" id="CP121682">
    <property type="protein sequence ID" value="WGD39983.1"/>
    <property type="molecule type" value="Genomic_DNA"/>
</dbReference>
<keyword evidence="1" id="KW-0732">Signal</keyword>
<evidence type="ECO:0000313" key="3">
    <source>
        <dbReference type="Proteomes" id="UP001216440"/>
    </source>
</evidence>
<evidence type="ECO:0000256" key="1">
    <source>
        <dbReference type="SAM" id="SignalP"/>
    </source>
</evidence>